<organism evidence="1 2">
    <name type="scientific">Lipingzhangella halophila</name>
    <dbReference type="NCBI Taxonomy" id="1783352"/>
    <lineage>
        <taxon>Bacteria</taxon>
        <taxon>Bacillati</taxon>
        <taxon>Actinomycetota</taxon>
        <taxon>Actinomycetes</taxon>
        <taxon>Streptosporangiales</taxon>
        <taxon>Nocardiopsidaceae</taxon>
        <taxon>Lipingzhangella</taxon>
    </lineage>
</organism>
<dbReference type="Proteomes" id="UP000523007">
    <property type="component" value="Unassembled WGS sequence"/>
</dbReference>
<proteinExistence type="predicted"/>
<dbReference type="EMBL" id="JACHJT010000001">
    <property type="protein sequence ID" value="MBB4932523.1"/>
    <property type="molecule type" value="Genomic_DNA"/>
</dbReference>
<accession>A0A7W7RID8</accession>
<name>A0A7W7RID8_9ACTN</name>
<keyword evidence="2" id="KW-1185">Reference proteome</keyword>
<protein>
    <submittedName>
        <fullName evidence="1">Uncharacterized protein</fullName>
    </submittedName>
</protein>
<evidence type="ECO:0000313" key="1">
    <source>
        <dbReference type="EMBL" id="MBB4932523.1"/>
    </source>
</evidence>
<dbReference type="AlphaFoldDB" id="A0A7W7RID8"/>
<sequence>MFTNFDEITGARPGHGYFCGARGSGTGTVPAYEAFFEYDGADHVRAAV</sequence>
<comment type="caution">
    <text evidence="1">The sequence shown here is derived from an EMBL/GenBank/DDBJ whole genome shotgun (WGS) entry which is preliminary data.</text>
</comment>
<gene>
    <name evidence="1" type="ORF">F4561_003343</name>
</gene>
<reference evidence="1 2" key="1">
    <citation type="submission" date="2020-08" db="EMBL/GenBank/DDBJ databases">
        <title>Sequencing the genomes of 1000 actinobacteria strains.</title>
        <authorList>
            <person name="Klenk H.-P."/>
        </authorList>
    </citation>
    <scope>NUCLEOTIDE SEQUENCE [LARGE SCALE GENOMIC DNA]</scope>
    <source>
        <strain evidence="1 2">DSM 102030</strain>
    </source>
</reference>
<evidence type="ECO:0000313" key="2">
    <source>
        <dbReference type="Proteomes" id="UP000523007"/>
    </source>
</evidence>
<dbReference type="RefSeq" id="WP_184580017.1">
    <property type="nucleotide sequence ID" value="NZ_JACHJT010000001.1"/>
</dbReference>